<evidence type="ECO:0000313" key="5">
    <source>
        <dbReference type="Proteomes" id="UP000182124"/>
    </source>
</evidence>
<dbReference type="InterPro" id="IPR005545">
    <property type="entry name" value="YCII"/>
</dbReference>
<evidence type="ECO:0000256" key="2">
    <source>
        <dbReference type="SAM" id="SignalP"/>
    </source>
</evidence>
<name>A0A1G4VT84_9FLAO</name>
<feature type="signal peptide" evidence="2">
    <location>
        <begin position="1"/>
        <end position="19"/>
    </location>
</feature>
<dbReference type="SUPFAM" id="SSF54909">
    <property type="entry name" value="Dimeric alpha+beta barrel"/>
    <property type="match status" value="1"/>
</dbReference>
<keyword evidence="2" id="KW-0732">Signal</keyword>
<comment type="similarity">
    <text evidence="1">Belongs to the YciI family.</text>
</comment>
<sequence>MKKLLYILLMLLSINTLTAQKTETVYDEKLAKELGGNDNGMKTYIFCILKTGSNTTATKEEKAKYFEGHMANINRLADEGKLVVAGPFMKNDRNYRGVFIFNVTTVEEAQALVETDPAVKAKIFEVELTPWFCSAALMAVPETHKKITKPKS</sequence>
<dbReference type="Proteomes" id="UP000182124">
    <property type="component" value="Unassembled WGS sequence"/>
</dbReference>
<evidence type="ECO:0000259" key="3">
    <source>
        <dbReference type="Pfam" id="PF03795"/>
    </source>
</evidence>
<feature type="chain" id="PRO_5010186749" evidence="2">
    <location>
        <begin position="20"/>
        <end position="152"/>
    </location>
</feature>
<feature type="domain" description="YCII-related" evidence="3">
    <location>
        <begin position="46"/>
        <end position="131"/>
    </location>
</feature>
<evidence type="ECO:0000256" key="1">
    <source>
        <dbReference type="ARBA" id="ARBA00007689"/>
    </source>
</evidence>
<dbReference type="eggNOG" id="COG2350">
    <property type="taxonomic scope" value="Bacteria"/>
</dbReference>
<proteinExistence type="inferred from homology"/>
<dbReference type="AlphaFoldDB" id="A0A1G4VT84"/>
<dbReference type="Gene3D" id="3.30.70.1060">
    <property type="entry name" value="Dimeric alpha+beta barrel"/>
    <property type="match status" value="1"/>
</dbReference>
<accession>A0A1G4VT84</accession>
<dbReference type="STRING" id="329186.SAMN02927925_01680"/>
<dbReference type="RefSeq" id="WP_023577031.1">
    <property type="nucleotide sequence ID" value="NZ_CBCSBQ010000002.1"/>
</dbReference>
<reference evidence="4 5" key="1">
    <citation type="submission" date="2016-10" db="EMBL/GenBank/DDBJ databases">
        <authorList>
            <person name="de Groot N.N."/>
        </authorList>
    </citation>
    <scope>NUCLEOTIDE SEQUENCE [LARGE SCALE GENOMIC DNA]</scope>
    <source>
        <strain evidence="4 5">CGMCC 1.3801</strain>
    </source>
</reference>
<dbReference type="Pfam" id="PF03795">
    <property type="entry name" value="YCII"/>
    <property type="match status" value="1"/>
</dbReference>
<dbReference type="EMBL" id="FMTY01000003">
    <property type="protein sequence ID" value="SCX10998.1"/>
    <property type="molecule type" value="Genomic_DNA"/>
</dbReference>
<dbReference type="InterPro" id="IPR011008">
    <property type="entry name" value="Dimeric_a/b-barrel"/>
</dbReference>
<protein>
    <submittedName>
        <fullName evidence="4">Uncharacterized conserved protein YciI, contains a putative active-site phosphohistidine</fullName>
    </submittedName>
</protein>
<organism evidence="4 5">
    <name type="scientific">Flavobacterium saliperosum</name>
    <dbReference type="NCBI Taxonomy" id="329186"/>
    <lineage>
        <taxon>Bacteria</taxon>
        <taxon>Pseudomonadati</taxon>
        <taxon>Bacteroidota</taxon>
        <taxon>Flavobacteriia</taxon>
        <taxon>Flavobacteriales</taxon>
        <taxon>Flavobacteriaceae</taxon>
        <taxon>Flavobacterium</taxon>
    </lineage>
</organism>
<gene>
    <name evidence="4" type="ORF">SAMN02927925_01680</name>
</gene>
<evidence type="ECO:0000313" key="4">
    <source>
        <dbReference type="EMBL" id="SCX10998.1"/>
    </source>
</evidence>